<dbReference type="PROSITE" id="PS51186">
    <property type="entry name" value="GNAT"/>
    <property type="match status" value="1"/>
</dbReference>
<proteinExistence type="predicted"/>
<feature type="domain" description="N-acetyltransferase" evidence="1">
    <location>
        <begin position="1"/>
        <end position="162"/>
    </location>
</feature>
<dbReference type="InterPro" id="IPR016181">
    <property type="entry name" value="Acyl_CoA_acyltransferase"/>
</dbReference>
<keyword evidence="2" id="KW-0808">Transferase</keyword>
<dbReference type="InterPro" id="IPR000182">
    <property type="entry name" value="GNAT_dom"/>
</dbReference>
<dbReference type="Proteomes" id="UP000249082">
    <property type="component" value="Unassembled WGS sequence"/>
</dbReference>
<dbReference type="SUPFAM" id="SSF55729">
    <property type="entry name" value="Acyl-CoA N-acyltransferases (Nat)"/>
    <property type="match status" value="1"/>
</dbReference>
<reference evidence="2 3" key="1">
    <citation type="submission" date="2017-08" db="EMBL/GenBank/DDBJ databases">
        <title>Infants hospitalized years apart are colonized by the same room-sourced microbial strains.</title>
        <authorList>
            <person name="Brooks B."/>
            <person name="Olm M.R."/>
            <person name="Firek B.A."/>
            <person name="Baker R."/>
            <person name="Thomas B.C."/>
            <person name="Morowitz M.J."/>
            <person name="Banfield J.F."/>
        </authorList>
    </citation>
    <scope>NUCLEOTIDE SEQUENCE [LARGE SCALE GENOMIC DNA]</scope>
    <source>
        <strain evidence="2">S2_005_002_R2_33</strain>
    </source>
</reference>
<evidence type="ECO:0000259" key="1">
    <source>
        <dbReference type="PROSITE" id="PS51186"/>
    </source>
</evidence>
<name>A0A2W5NNA5_9SPHN</name>
<dbReference type="EMBL" id="QFPX01000007">
    <property type="protein sequence ID" value="PZQ54992.1"/>
    <property type="molecule type" value="Genomic_DNA"/>
</dbReference>
<dbReference type="Pfam" id="PF00583">
    <property type="entry name" value="Acetyltransf_1"/>
    <property type="match status" value="1"/>
</dbReference>
<organism evidence="2 3">
    <name type="scientific">Novosphingobium pentaromativorans</name>
    <dbReference type="NCBI Taxonomy" id="205844"/>
    <lineage>
        <taxon>Bacteria</taxon>
        <taxon>Pseudomonadati</taxon>
        <taxon>Pseudomonadota</taxon>
        <taxon>Alphaproteobacteria</taxon>
        <taxon>Sphingomonadales</taxon>
        <taxon>Sphingomonadaceae</taxon>
        <taxon>Novosphingobium</taxon>
    </lineage>
</organism>
<protein>
    <submittedName>
        <fullName evidence="2">GNAT family N-acetyltransferase</fullName>
    </submittedName>
</protein>
<comment type="caution">
    <text evidence="2">The sequence shown here is derived from an EMBL/GenBank/DDBJ whole genome shotgun (WGS) entry which is preliminary data.</text>
</comment>
<dbReference type="Gene3D" id="3.40.630.30">
    <property type="match status" value="1"/>
</dbReference>
<dbReference type="AlphaFoldDB" id="A0A2W5NNA5"/>
<evidence type="ECO:0000313" key="3">
    <source>
        <dbReference type="Proteomes" id="UP000249082"/>
    </source>
</evidence>
<dbReference type="GO" id="GO:0016747">
    <property type="term" value="F:acyltransferase activity, transferring groups other than amino-acyl groups"/>
    <property type="evidence" value="ECO:0007669"/>
    <property type="project" value="InterPro"/>
</dbReference>
<accession>A0A2W5NNA5</accession>
<gene>
    <name evidence="2" type="ORF">DI555_09970</name>
</gene>
<evidence type="ECO:0000313" key="2">
    <source>
        <dbReference type="EMBL" id="PZQ54992.1"/>
    </source>
</evidence>
<sequence>MHWREMREDDVAHVADVADIVHLDYPENPEVFAACFRHYPSGCHVLEGDDGKVAGYLVSHPGRQDRPPVINQPMTGLAEPFDCYFLHDLALGASTRGRGFAGEAVRIGVDEAKARGLSRVVLIAVGDAHGFWEKQGFELLGDGLLDPAKGYGPEARMLVRPV</sequence>